<dbReference type="PROSITE" id="PS50937">
    <property type="entry name" value="HTH_MERR_2"/>
    <property type="match status" value="1"/>
</dbReference>
<dbReference type="OrthoDB" id="5242095at2"/>
<keyword evidence="4" id="KW-1185">Reference proteome</keyword>
<dbReference type="InterPro" id="IPR047057">
    <property type="entry name" value="MerR_fam"/>
</dbReference>
<organism evidence="3 4">
    <name type="scientific">Streptomyces piniterrae</name>
    <dbReference type="NCBI Taxonomy" id="2571125"/>
    <lineage>
        <taxon>Bacteria</taxon>
        <taxon>Bacillati</taxon>
        <taxon>Actinomycetota</taxon>
        <taxon>Actinomycetes</taxon>
        <taxon>Kitasatosporales</taxon>
        <taxon>Streptomycetaceae</taxon>
        <taxon>Streptomyces</taxon>
    </lineage>
</organism>
<dbReference type="GO" id="GO:0003700">
    <property type="term" value="F:DNA-binding transcription factor activity"/>
    <property type="evidence" value="ECO:0007669"/>
    <property type="project" value="InterPro"/>
</dbReference>
<dbReference type="PANTHER" id="PTHR30204:SF98">
    <property type="entry name" value="HTH-TYPE TRANSCRIPTIONAL REGULATOR ADHR"/>
    <property type="match status" value="1"/>
</dbReference>
<name>A0A4U0NNJ1_9ACTN</name>
<keyword evidence="1" id="KW-0238">DNA-binding</keyword>
<dbReference type="PRINTS" id="PR00040">
    <property type="entry name" value="HTHMERR"/>
</dbReference>
<dbReference type="Gene3D" id="1.10.1660.10">
    <property type="match status" value="1"/>
</dbReference>
<dbReference type="RefSeq" id="WP_136739690.1">
    <property type="nucleotide sequence ID" value="NZ_SUMB01000003.1"/>
</dbReference>
<feature type="domain" description="HTH merR-type" evidence="2">
    <location>
        <begin position="1"/>
        <end position="70"/>
    </location>
</feature>
<dbReference type="InterPro" id="IPR009061">
    <property type="entry name" value="DNA-bd_dom_put_sf"/>
</dbReference>
<gene>
    <name evidence="3" type="ORF">FCH28_11400</name>
</gene>
<dbReference type="SMART" id="SM00422">
    <property type="entry name" value="HTH_MERR"/>
    <property type="match status" value="1"/>
</dbReference>
<evidence type="ECO:0000256" key="1">
    <source>
        <dbReference type="ARBA" id="ARBA00023125"/>
    </source>
</evidence>
<reference evidence="3 4" key="1">
    <citation type="submission" date="2019-04" db="EMBL/GenBank/DDBJ databases">
        <title>Streptomyces piniterrae sp. nov., a heliquinomycin-producing actinomycete isolated from rhizosphere soil of Pinus yunnanensis.</title>
        <authorList>
            <person name="Zhuang X."/>
            <person name="Zhao J."/>
        </authorList>
    </citation>
    <scope>NUCLEOTIDE SEQUENCE [LARGE SCALE GENOMIC DNA]</scope>
    <source>
        <strain evidence="4">jys28</strain>
    </source>
</reference>
<dbReference type="SUPFAM" id="SSF46955">
    <property type="entry name" value="Putative DNA-binding domain"/>
    <property type="match status" value="1"/>
</dbReference>
<dbReference type="Pfam" id="PF13411">
    <property type="entry name" value="MerR_1"/>
    <property type="match status" value="1"/>
</dbReference>
<dbReference type="AlphaFoldDB" id="A0A4U0NNJ1"/>
<dbReference type="GO" id="GO:0003677">
    <property type="term" value="F:DNA binding"/>
    <property type="evidence" value="ECO:0007669"/>
    <property type="project" value="UniProtKB-KW"/>
</dbReference>
<dbReference type="PANTHER" id="PTHR30204">
    <property type="entry name" value="REDOX-CYCLING DRUG-SENSING TRANSCRIPTIONAL ACTIVATOR SOXR"/>
    <property type="match status" value="1"/>
</dbReference>
<proteinExistence type="predicted"/>
<accession>A0A4U0NNJ1</accession>
<dbReference type="Proteomes" id="UP000308697">
    <property type="component" value="Unassembled WGS sequence"/>
</dbReference>
<evidence type="ECO:0000313" key="3">
    <source>
        <dbReference type="EMBL" id="TJZ55883.1"/>
    </source>
</evidence>
<sequence length="213" mass="22430">MRIGELARRTGVSVPTIKYYTREGLLPVGERTGPNQVQYAESHVRRLKLIRALIEVGGLSIAAAGEVLAEIDSPGRTVHGMLGTAQTAVSRAVAEPGADGKWADAEAEVAELVRRQGWVAKPENPGWRTLVQIVAAYRDLGQGELLGLLDPYAAAAGELAAAELAVIGHVPSTDGKIEGAVLGTVLGDAAMGALRRIAQEDASRKMQEQPHSA</sequence>
<comment type="caution">
    <text evidence="3">The sequence shown here is derived from an EMBL/GenBank/DDBJ whole genome shotgun (WGS) entry which is preliminary data.</text>
</comment>
<dbReference type="CDD" id="cd04780">
    <property type="entry name" value="HTH_MerR-like_sg5"/>
    <property type="match status" value="1"/>
</dbReference>
<evidence type="ECO:0000313" key="4">
    <source>
        <dbReference type="Proteomes" id="UP000308697"/>
    </source>
</evidence>
<dbReference type="EMBL" id="SUMB01000003">
    <property type="protein sequence ID" value="TJZ55883.1"/>
    <property type="molecule type" value="Genomic_DNA"/>
</dbReference>
<dbReference type="InterPro" id="IPR000551">
    <property type="entry name" value="MerR-type_HTH_dom"/>
</dbReference>
<protein>
    <submittedName>
        <fullName evidence="3">MerR family transcriptional regulator</fullName>
    </submittedName>
</protein>
<evidence type="ECO:0000259" key="2">
    <source>
        <dbReference type="PROSITE" id="PS50937"/>
    </source>
</evidence>